<evidence type="ECO:0000313" key="1">
    <source>
        <dbReference type="EMBL" id="KAF2787996.1"/>
    </source>
</evidence>
<dbReference type="PANTHER" id="PTHR43975">
    <property type="entry name" value="ZGC:101858"/>
    <property type="match status" value="1"/>
</dbReference>
<evidence type="ECO:0000313" key="2">
    <source>
        <dbReference type="Proteomes" id="UP000799757"/>
    </source>
</evidence>
<dbReference type="OrthoDB" id="1933717at2759"/>
<dbReference type="EMBL" id="MU002258">
    <property type="protein sequence ID" value="KAF2787996.1"/>
    <property type="molecule type" value="Genomic_DNA"/>
</dbReference>
<dbReference type="Proteomes" id="UP000799757">
    <property type="component" value="Unassembled WGS sequence"/>
</dbReference>
<dbReference type="PRINTS" id="PR00081">
    <property type="entry name" value="GDHRDH"/>
</dbReference>
<dbReference type="InterPro" id="IPR002347">
    <property type="entry name" value="SDR_fam"/>
</dbReference>
<dbReference type="PANTHER" id="PTHR43975:SF2">
    <property type="entry name" value="EG:BACR7A4.14 PROTEIN-RELATED"/>
    <property type="match status" value="1"/>
</dbReference>
<gene>
    <name evidence="1" type="ORF">K505DRAFT_286942</name>
</gene>
<dbReference type="AlphaFoldDB" id="A0A6A6WV23"/>
<proteinExistence type="predicted"/>
<organism evidence="1 2">
    <name type="scientific">Melanomma pulvis-pyrius CBS 109.77</name>
    <dbReference type="NCBI Taxonomy" id="1314802"/>
    <lineage>
        <taxon>Eukaryota</taxon>
        <taxon>Fungi</taxon>
        <taxon>Dikarya</taxon>
        <taxon>Ascomycota</taxon>
        <taxon>Pezizomycotina</taxon>
        <taxon>Dothideomycetes</taxon>
        <taxon>Pleosporomycetidae</taxon>
        <taxon>Pleosporales</taxon>
        <taxon>Melanommataceae</taxon>
        <taxon>Melanomma</taxon>
    </lineage>
</organism>
<dbReference type="Pfam" id="PF00106">
    <property type="entry name" value="adh_short"/>
    <property type="match status" value="1"/>
</dbReference>
<protein>
    <submittedName>
        <fullName evidence="1">NAD(P)-binding protein</fullName>
    </submittedName>
</protein>
<name>A0A6A6WV23_9PLEO</name>
<accession>A0A6A6WV23</accession>
<sequence>MSDQSDINALTLSGQFTPTMHREVYPAIAPTNPANSAAGKSVLVTGATRGIGKVIALSWAKAGAASIVITGRNKELLLLVAAEIKRVSPKTKVAAIPSEAGSEADTKALWAQIKAEIGLIDVLICNAGVFSEREGFPIAGSIDPAVWWSDMEINIRGPYLHIYNFLQQFLAVGKEPTGTVIILSSAAASFNAPGMSAYSISKLVVIRLTELLHIEHSGVRTFAFHPGLVPTDMSLDIFASQTIDPPELSGGLSLYLSTPRADFLRGTYVSVNWDVEEMEARAAEINEKRLLNTAFLNAKLGPTGHPFETIV</sequence>
<dbReference type="InterPro" id="IPR036291">
    <property type="entry name" value="NAD(P)-bd_dom_sf"/>
</dbReference>
<reference evidence="1" key="1">
    <citation type="journal article" date="2020" name="Stud. Mycol.">
        <title>101 Dothideomycetes genomes: a test case for predicting lifestyles and emergence of pathogens.</title>
        <authorList>
            <person name="Haridas S."/>
            <person name="Albert R."/>
            <person name="Binder M."/>
            <person name="Bloem J."/>
            <person name="Labutti K."/>
            <person name="Salamov A."/>
            <person name="Andreopoulos B."/>
            <person name="Baker S."/>
            <person name="Barry K."/>
            <person name="Bills G."/>
            <person name="Bluhm B."/>
            <person name="Cannon C."/>
            <person name="Castanera R."/>
            <person name="Culley D."/>
            <person name="Daum C."/>
            <person name="Ezra D."/>
            <person name="Gonzalez J."/>
            <person name="Henrissat B."/>
            <person name="Kuo A."/>
            <person name="Liang C."/>
            <person name="Lipzen A."/>
            <person name="Lutzoni F."/>
            <person name="Magnuson J."/>
            <person name="Mondo S."/>
            <person name="Nolan M."/>
            <person name="Ohm R."/>
            <person name="Pangilinan J."/>
            <person name="Park H.-J."/>
            <person name="Ramirez L."/>
            <person name="Alfaro M."/>
            <person name="Sun H."/>
            <person name="Tritt A."/>
            <person name="Yoshinaga Y."/>
            <person name="Zwiers L.-H."/>
            <person name="Turgeon B."/>
            <person name="Goodwin S."/>
            <person name="Spatafora J."/>
            <person name="Crous P."/>
            <person name="Grigoriev I."/>
        </authorList>
    </citation>
    <scope>NUCLEOTIDE SEQUENCE</scope>
    <source>
        <strain evidence="1">CBS 109.77</strain>
    </source>
</reference>
<dbReference type="SUPFAM" id="SSF51735">
    <property type="entry name" value="NAD(P)-binding Rossmann-fold domains"/>
    <property type="match status" value="1"/>
</dbReference>
<dbReference type="Gene3D" id="3.40.50.720">
    <property type="entry name" value="NAD(P)-binding Rossmann-like Domain"/>
    <property type="match status" value="1"/>
</dbReference>
<keyword evidence="2" id="KW-1185">Reference proteome</keyword>
<dbReference type="CDD" id="cd05233">
    <property type="entry name" value="SDR_c"/>
    <property type="match status" value="1"/>
</dbReference>